<evidence type="ECO:0000256" key="3">
    <source>
        <dbReference type="ARBA" id="ARBA00005150"/>
    </source>
</evidence>
<evidence type="ECO:0000259" key="22">
    <source>
        <dbReference type="Pfam" id="PF02875"/>
    </source>
</evidence>
<evidence type="ECO:0000256" key="21">
    <source>
        <dbReference type="PIRNR" id="PIRNR001563"/>
    </source>
</evidence>
<keyword evidence="12" id="KW-0460">Magnesium</keyword>
<evidence type="ECO:0000256" key="8">
    <source>
        <dbReference type="ARBA" id="ARBA00022598"/>
    </source>
</evidence>
<evidence type="ECO:0000313" key="25">
    <source>
        <dbReference type="Proteomes" id="UP000198762"/>
    </source>
</evidence>
<evidence type="ECO:0000256" key="1">
    <source>
        <dbReference type="ARBA" id="ARBA00002714"/>
    </source>
</evidence>
<comment type="pathway">
    <text evidence="3">Cofactor biosynthesis; tetrahydrofolylpolyglutamate biosynthesis.</text>
</comment>
<dbReference type="Pfam" id="PF02875">
    <property type="entry name" value="Mur_ligase_C"/>
    <property type="match status" value="1"/>
</dbReference>
<dbReference type="PIRSF" id="PIRSF001563">
    <property type="entry name" value="Folylpolyglu_synth"/>
    <property type="match status" value="1"/>
</dbReference>
<sequence>MPGNETIPAPGPGASLDQWLTYLESIHPVEMDLGLDRVLLVLRRLMPARPRARVITIGGTNGKGSTVAALEALLLASGESVGSYTSPHLIDYNERVRVNGSNASDEAFIRAFEQVEVARRDTTLTYFEFGTLAAFLIMAEAGVSNMVLEVGLGGRLDAVNTLDADLAIITSVDLDHTAWLGDDRNTIGFEKAGILRPGQTAIYADLDPPPSVLQQANAQRVNLLRPGNGYVVLQEGGHVAVMTDSGHQVVLPGDRLPVHSLAAAAVAATELGLSLSDQRIGEVLAGVSLAGRFEQVSHHPDVFLDVGHNPHAAQWLSRRLSFLRRTGGYTRIVAVYGGLADKDSAGVARALLPVVDHWLLGRLDVPRGLSATALQDRLGSVIPMGRLTVCDSIREAISEAMASAGAEGLVLVFGSFFTVAEGRRYFSASP</sequence>
<comment type="pathway">
    <text evidence="2">Cofactor biosynthesis; tetrahydrofolate biosynthesis; 7,8-dihydrofolate from 2-amino-4-hydroxy-6-hydroxymethyl-7,8-dihydropteridine diphosphate and 4-aminobenzoate: step 2/2.</text>
</comment>
<comment type="catalytic activity">
    <reaction evidence="18">
        <text>10-formyltetrahydrofolyl-(gamma-L-Glu)(n) + L-glutamate + ATP = 10-formyltetrahydrofolyl-(gamma-L-Glu)(n+1) + ADP + phosphate + H(+)</text>
        <dbReference type="Rhea" id="RHEA:51904"/>
        <dbReference type="Rhea" id="RHEA-COMP:13088"/>
        <dbReference type="Rhea" id="RHEA-COMP:14300"/>
        <dbReference type="ChEBI" id="CHEBI:15378"/>
        <dbReference type="ChEBI" id="CHEBI:29985"/>
        <dbReference type="ChEBI" id="CHEBI:30616"/>
        <dbReference type="ChEBI" id="CHEBI:43474"/>
        <dbReference type="ChEBI" id="CHEBI:134413"/>
        <dbReference type="ChEBI" id="CHEBI:456216"/>
        <dbReference type="EC" id="6.3.2.17"/>
    </reaction>
</comment>
<dbReference type="InterPro" id="IPR013221">
    <property type="entry name" value="Mur_ligase_cen"/>
</dbReference>
<dbReference type="InterPro" id="IPR036615">
    <property type="entry name" value="Mur_ligase_C_dom_sf"/>
</dbReference>
<evidence type="ECO:0000256" key="17">
    <source>
        <dbReference type="ARBA" id="ARBA00047493"/>
    </source>
</evidence>
<dbReference type="EC" id="6.3.2.12" evidence="5"/>
<evidence type="ECO:0000259" key="23">
    <source>
        <dbReference type="Pfam" id="PF08245"/>
    </source>
</evidence>
<dbReference type="SUPFAM" id="SSF53623">
    <property type="entry name" value="MurD-like peptide ligases, catalytic domain"/>
    <property type="match status" value="1"/>
</dbReference>
<dbReference type="Gene3D" id="3.40.1190.10">
    <property type="entry name" value="Mur-like, catalytic domain"/>
    <property type="match status" value="1"/>
</dbReference>
<proteinExistence type="inferred from homology"/>
<evidence type="ECO:0000256" key="6">
    <source>
        <dbReference type="ARBA" id="ARBA00013025"/>
    </source>
</evidence>
<dbReference type="EC" id="6.3.2.17" evidence="6"/>
<comment type="catalytic activity">
    <reaction evidence="20">
        <text>7,8-dihydropteroate + L-glutamate + ATP = 7,8-dihydrofolate + ADP + phosphate + H(+)</text>
        <dbReference type="Rhea" id="RHEA:23584"/>
        <dbReference type="ChEBI" id="CHEBI:15378"/>
        <dbReference type="ChEBI" id="CHEBI:17839"/>
        <dbReference type="ChEBI" id="CHEBI:29985"/>
        <dbReference type="ChEBI" id="CHEBI:30616"/>
        <dbReference type="ChEBI" id="CHEBI:43474"/>
        <dbReference type="ChEBI" id="CHEBI:57451"/>
        <dbReference type="ChEBI" id="CHEBI:456216"/>
        <dbReference type="EC" id="6.3.2.12"/>
    </reaction>
</comment>
<comment type="catalytic activity">
    <reaction evidence="17">
        <text>(6S)-5,6,7,8-tetrahydrofolyl-(gamma-L-Glu)(n) + L-glutamate + ATP = (6S)-5,6,7,8-tetrahydrofolyl-(gamma-L-Glu)(n+1) + ADP + phosphate + H(+)</text>
        <dbReference type="Rhea" id="RHEA:10580"/>
        <dbReference type="Rhea" id="RHEA-COMP:14738"/>
        <dbReference type="Rhea" id="RHEA-COMP:14740"/>
        <dbReference type="ChEBI" id="CHEBI:15378"/>
        <dbReference type="ChEBI" id="CHEBI:29985"/>
        <dbReference type="ChEBI" id="CHEBI:30616"/>
        <dbReference type="ChEBI" id="CHEBI:43474"/>
        <dbReference type="ChEBI" id="CHEBI:141005"/>
        <dbReference type="ChEBI" id="CHEBI:456216"/>
        <dbReference type="EC" id="6.3.2.17"/>
    </reaction>
</comment>
<dbReference type="UniPathway" id="UPA00077">
    <property type="reaction ID" value="UER00157"/>
</dbReference>
<dbReference type="PANTHER" id="PTHR11136:SF0">
    <property type="entry name" value="DIHYDROFOLATE SYNTHETASE-RELATED"/>
    <property type="match status" value="1"/>
</dbReference>
<evidence type="ECO:0000256" key="13">
    <source>
        <dbReference type="ARBA" id="ARBA00022909"/>
    </source>
</evidence>
<comment type="similarity">
    <text evidence="4 21">Belongs to the folylpolyglutamate synthase family.</text>
</comment>
<evidence type="ECO:0000256" key="20">
    <source>
        <dbReference type="ARBA" id="ARBA00049161"/>
    </source>
</evidence>
<evidence type="ECO:0000256" key="7">
    <source>
        <dbReference type="ARBA" id="ARBA00019357"/>
    </source>
</evidence>
<dbReference type="PANTHER" id="PTHR11136">
    <property type="entry name" value="FOLYLPOLYGLUTAMATE SYNTHASE-RELATED"/>
    <property type="match status" value="1"/>
</dbReference>
<dbReference type="NCBIfam" id="NF008101">
    <property type="entry name" value="PRK10846.1"/>
    <property type="match status" value="1"/>
</dbReference>
<dbReference type="RefSeq" id="WP_091850339.1">
    <property type="nucleotide sequence ID" value="NZ_FOHZ01000006.1"/>
</dbReference>
<dbReference type="GO" id="GO:0005524">
    <property type="term" value="F:ATP binding"/>
    <property type="evidence" value="ECO:0007669"/>
    <property type="project" value="UniProtKB-KW"/>
</dbReference>
<evidence type="ECO:0000256" key="15">
    <source>
        <dbReference type="ARBA" id="ARBA00030592"/>
    </source>
</evidence>
<accession>A0A1I0D0M4</accession>
<evidence type="ECO:0000256" key="5">
    <source>
        <dbReference type="ARBA" id="ARBA00013023"/>
    </source>
</evidence>
<evidence type="ECO:0000256" key="18">
    <source>
        <dbReference type="ARBA" id="ARBA00047808"/>
    </source>
</evidence>
<dbReference type="GO" id="GO:0046872">
    <property type="term" value="F:metal ion binding"/>
    <property type="evidence" value="ECO:0007669"/>
    <property type="project" value="UniProtKB-KW"/>
</dbReference>
<dbReference type="InterPro" id="IPR036565">
    <property type="entry name" value="Mur-like_cat_sf"/>
</dbReference>
<keyword evidence="8 21" id="KW-0436">Ligase</keyword>
<dbReference type="Gene3D" id="3.90.190.20">
    <property type="entry name" value="Mur ligase, C-terminal domain"/>
    <property type="match status" value="1"/>
</dbReference>
<keyword evidence="25" id="KW-1185">Reference proteome</keyword>
<evidence type="ECO:0000256" key="11">
    <source>
        <dbReference type="ARBA" id="ARBA00022840"/>
    </source>
</evidence>
<comment type="catalytic activity">
    <reaction evidence="19">
        <text>(6R)-5,10-methylenetetrahydrofolyl-(gamma-L-Glu)(n) + L-glutamate + ATP = (6R)-5,10-methylenetetrahydrofolyl-(gamma-L-Glu)(n+1) + ADP + phosphate + H(+)</text>
        <dbReference type="Rhea" id="RHEA:51912"/>
        <dbReference type="Rhea" id="RHEA-COMP:13257"/>
        <dbReference type="Rhea" id="RHEA-COMP:13258"/>
        <dbReference type="ChEBI" id="CHEBI:15378"/>
        <dbReference type="ChEBI" id="CHEBI:29985"/>
        <dbReference type="ChEBI" id="CHEBI:30616"/>
        <dbReference type="ChEBI" id="CHEBI:43474"/>
        <dbReference type="ChEBI" id="CHEBI:136572"/>
        <dbReference type="ChEBI" id="CHEBI:456216"/>
        <dbReference type="EC" id="6.3.2.17"/>
    </reaction>
</comment>
<evidence type="ECO:0000256" key="16">
    <source>
        <dbReference type="ARBA" id="ARBA00032510"/>
    </source>
</evidence>
<feature type="domain" description="Mur ligase central" evidence="23">
    <location>
        <begin position="57"/>
        <end position="204"/>
    </location>
</feature>
<dbReference type="Pfam" id="PF08245">
    <property type="entry name" value="Mur_ligase_M"/>
    <property type="match status" value="1"/>
</dbReference>
<keyword evidence="13" id="KW-0289">Folate biosynthesis</keyword>
<dbReference type="SUPFAM" id="SSF53244">
    <property type="entry name" value="MurD-like peptide ligases, peptide-binding domain"/>
    <property type="match status" value="1"/>
</dbReference>
<dbReference type="AlphaFoldDB" id="A0A1I0D0M4"/>
<comment type="function">
    <text evidence="1">Functions in two distinct reactions of the de novo folate biosynthetic pathway. Catalyzes the addition of a glutamate residue to dihydropteroate (7,8-dihydropteroate or H2Pte) to form dihydrofolate (7,8-dihydrofolate monoglutamate or H2Pte-Glu). Also catalyzes successive additions of L-glutamate to tetrahydrofolate or 10-formyltetrahydrofolate or 5,10-methylenetetrahydrofolate, leading to folylpolyglutamate derivatives.</text>
</comment>
<gene>
    <name evidence="24" type="ORF">SAMN04487962_10676</name>
</gene>
<evidence type="ECO:0000256" key="10">
    <source>
        <dbReference type="ARBA" id="ARBA00022741"/>
    </source>
</evidence>
<dbReference type="GO" id="GO:0004326">
    <property type="term" value="F:tetrahydrofolylpolyglutamate synthase activity"/>
    <property type="evidence" value="ECO:0007669"/>
    <property type="project" value="UniProtKB-EC"/>
</dbReference>
<dbReference type="GO" id="GO:0046654">
    <property type="term" value="P:tetrahydrofolate biosynthetic process"/>
    <property type="evidence" value="ECO:0007669"/>
    <property type="project" value="UniProtKB-UniPathway"/>
</dbReference>
<evidence type="ECO:0000256" key="9">
    <source>
        <dbReference type="ARBA" id="ARBA00022723"/>
    </source>
</evidence>
<dbReference type="OrthoDB" id="9809356at2"/>
<dbReference type="Proteomes" id="UP000198762">
    <property type="component" value="Unassembled WGS sequence"/>
</dbReference>
<dbReference type="InterPro" id="IPR001645">
    <property type="entry name" value="Folylpolyglutamate_synth"/>
</dbReference>
<evidence type="ECO:0000256" key="14">
    <source>
        <dbReference type="ARBA" id="ARBA00030048"/>
    </source>
</evidence>
<dbReference type="GO" id="GO:0008841">
    <property type="term" value="F:dihydrofolate synthase activity"/>
    <property type="evidence" value="ECO:0007669"/>
    <property type="project" value="UniProtKB-EC"/>
</dbReference>
<keyword evidence="11 21" id="KW-0067">ATP-binding</keyword>
<evidence type="ECO:0000256" key="2">
    <source>
        <dbReference type="ARBA" id="ARBA00004799"/>
    </source>
</evidence>
<dbReference type="GO" id="GO:0005737">
    <property type="term" value="C:cytoplasm"/>
    <property type="evidence" value="ECO:0007669"/>
    <property type="project" value="TreeGrafter"/>
</dbReference>
<evidence type="ECO:0000256" key="19">
    <source>
        <dbReference type="ARBA" id="ARBA00049035"/>
    </source>
</evidence>
<keyword evidence="10 21" id="KW-0547">Nucleotide-binding</keyword>
<protein>
    <recommendedName>
        <fullName evidence="7">Dihydrofolate synthase/folylpolyglutamate synthase</fullName>
        <ecNumber evidence="5">6.3.2.12</ecNumber>
        <ecNumber evidence="6">6.3.2.17</ecNumber>
    </recommendedName>
    <alternativeName>
        <fullName evidence="16">Folylpoly-gamma-glutamate synthetase-dihydrofolate synthetase</fullName>
    </alternativeName>
    <alternativeName>
        <fullName evidence="14">Folylpolyglutamate synthetase</fullName>
    </alternativeName>
    <alternativeName>
        <fullName evidence="15">Tetrahydrofolylpolyglutamate synthase</fullName>
    </alternativeName>
</protein>
<dbReference type="GO" id="GO:0046656">
    <property type="term" value="P:folic acid biosynthetic process"/>
    <property type="evidence" value="ECO:0007669"/>
    <property type="project" value="UniProtKB-KW"/>
</dbReference>
<feature type="domain" description="Mur ligase C-terminal" evidence="22">
    <location>
        <begin position="291"/>
        <end position="416"/>
    </location>
</feature>
<reference evidence="25" key="1">
    <citation type="submission" date="2016-10" db="EMBL/GenBank/DDBJ databases">
        <authorList>
            <person name="Varghese N."/>
            <person name="Submissions S."/>
        </authorList>
    </citation>
    <scope>NUCLEOTIDE SEQUENCE [LARGE SCALE GENOMIC DNA]</scope>
    <source>
        <strain evidence="25">CGMCC 1.6489</strain>
    </source>
</reference>
<organism evidence="24 25">
    <name type="scientific">Marinobacter segnicrescens</name>
    <dbReference type="NCBI Taxonomy" id="430453"/>
    <lineage>
        <taxon>Bacteria</taxon>
        <taxon>Pseudomonadati</taxon>
        <taxon>Pseudomonadota</taxon>
        <taxon>Gammaproteobacteria</taxon>
        <taxon>Pseudomonadales</taxon>
        <taxon>Marinobacteraceae</taxon>
        <taxon>Marinobacter</taxon>
    </lineage>
</organism>
<dbReference type="InterPro" id="IPR004101">
    <property type="entry name" value="Mur_ligase_C"/>
</dbReference>
<dbReference type="NCBIfam" id="TIGR01499">
    <property type="entry name" value="folC"/>
    <property type="match status" value="1"/>
</dbReference>
<evidence type="ECO:0000313" key="24">
    <source>
        <dbReference type="EMBL" id="SET25469.1"/>
    </source>
</evidence>
<evidence type="ECO:0000256" key="12">
    <source>
        <dbReference type="ARBA" id="ARBA00022842"/>
    </source>
</evidence>
<keyword evidence="9" id="KW-0479">Metal-binding</keyword>
<name>A0A1I0D0M4_9GAMM</name>
<dbReference type="EMBL" id="FOHZ01000006">
    <property type="protein sequence ID" value="SET25469.1"/>
    <property type="molecule type" value="Genomic_DNA"/>
</dbReference>
<dbReference type="STRING" id="430453.SAMN04487962_10676"/>
<evidence type="ECO:0000256" key="4">
    <source>
        <dbReference type="ARBA" id="ARBA00008276"/>
    </source>
</evidence>